<name>A0AAV9HDY5_9PEZI</name>
<sequence length="354" mass="39251">MSPLLVQSRGGKPRVILGLMTFGTDESTGARVTDPAKAGQILDLLQSRGYNEVDTARVYVGGAQEKFTRDVLKFQERGLTLATKVKYPGEDGDNAGEKVKESVKKSLEELGVDCVDILYLHAADRATPFAETLEAINDLHKEGKFVNFGISNFTSFEVAEIVLTCKYNGWVRPTIYQGMYNAITRSIETELIPACKRYGLDIVVYNPLAGGLFSGKIKSKDMVPAEGRFSDAAQSGKMYRSRYFKDSTFRALQLVEGAVEKAGLTQIEAALRWMVHHSKLNVLDGNDGVIIGVSGIEQLEENLNGFEKGPLPDEVVRAFDEAWNVSKVDTVNYWHKDLKYGYDPREVLFKQGAK</sequence>
<evidence type="ECO:0000256" key="1">
    <source>
        <dbReference type="ARBA" id="ARBA00023002"/>
    </source>
</evidence>
<protein>
    <submittedName>
        <fullName evidence="3">NADP-dependent oxidoreductase domain-containing protein</fullName>
    </submittedName>
</protein>
<dbReference type="SUPFAM" id="SSF51430">
    <property type="entry name" value="NAD(P)-linked oxidoreductase"/>
    <property type="match status" value="1"/>
</dbReference>
<comment type="caution">
    <text evidence="3">The sequence shown here is derived from an EMBL/GenBank/DDBJ whole genome shotgun (WGS) entry which is preliminary data.</text>
</comment>
<proteinExistence type="predicted"/>
<dbReference type="AlphaFoldDB" id="A0AAV9HDY5"/>
<organism evidence="3 4">
    <name type="scientific">Cladorrhinum samala</name>
    <dbReference type="NCBI Taxonomy" id="585594"/>
    <lineage>
        <taxon>Eukaryota</taxon>
        <taxon>Fungi</taxon>
        <taxon>Dikarya</taxon>
        <taxon>Ascomycota</taxon>
        <taxon>Pezizomycotina</taxon>
        <taxon>Sordariomycetes</taxon>
        <taxon>Sordariomycetidae</taxon>
        <taxon>Sordariales</taxon>
        <taxon>Podosporaceae</taxon>
        <taxon>Cladorrhinum</taxon>
    </lineage>
</organism>
<dbReference type="PANTHER" id="PTHR43364">
    <property type="entry name" value="NADH-SPECIFIC METHYLGLYOXAL REDUCTASE-RELATED"/>
    <property type="match status" value="1"/>
</dbReference>
<evidence type="ECO:0000313" key="4">
    <source>
        <dbReference type="Proteomes" id="UP001321749"/>
    </source>
</evidence>
<feature type="domain" description="NADP-dependent oxidoreductase" evidence="2">
    <location>
        <begin position="15"/>
        <end position="323"/>
    </location>
</feature>
<dbReference type="InterPro" id="IPR023210">
    <property type="entry name" value="NADP_OxRdtase_dom"/>
</dbReference>
<dbReference type="EMBL" id="MU865079">
    <property type="protein sequence ID" value="KAK4458184.1"/>
    <property type="molecule type" value="Genomic_DNA"/>
</dbReference>
<reference evidence="3" key="2">
    <citation type="submission" date="2023-06" db="EMBL/GenBank/DDBJ databases">
        <authorList>
            <consortium name="Lawrence Berkeley National Laboratory"/>
            <person name="Mondo S.J."/>
            <person name="Hensen N."/>
            <person name="Bonometti L."/>
            <person name="Westerberg I."/>
            <person name="Brannstrom I.O."/>
            <person name="Guillou S."/>
            <person name="Cros-Aarteil S."/>
            <person name="Calhoun S."/>
            <person name="Haridas S."/>
            <person name="Kuo A."/>
            <person name="Pangilinan J."/>
            <person name="Riley R."/>
            <person name="Labutti K."/>
            <person name="Andreopoulos B."/>
            <person name="Lipzen A."/>
            <person name="Chen C."/>
            <person name="Yanf M."/>
            <person name="Daum C."/>
            <person name="Ng V."/>
            <person name="Clum A."/>
            <person name="Steindorff A."/>
            <person name="Ohm R."/>
            <person name="Martin F."/>
            <person name="Silar P."/>
            <person name="Natvig D."/>
            <person name="Lalanne C."/>
            <person name="Gautier V."/>
            <person name="Ament-Velasquez S.L."/>
            <person name="Kruys A."/>
            <person name="Hutchinson M.I."/>
            <person name="Powell A.J."/>
            <person name="Barry K."/>
            <person name="Miller A.N."/>
            <person name="Grigoriev I.V."/>
            <person name="Debuchy R."/>
            <person name="Gladieux P."/>
            <person name="Thoren M.H."/>
            <person name="Johannesson H."/>
        </authorList>
    </citation>
    <scope>NUCLEOTIDE SEQUENCE</scope>
    <source>
        <strain evidence="3">PSN324</strain>
    </source>
</reference>
<keyword evidence="1" id="KW-0560">Oxidoreductase</keyword>
<dbReference type="InterPro" id="IPR050523">
    <property type="entry name" value="AKR_Detox_Biosynth"/>
</dbReference>
<dbReference type="CDD" id="cd19075">
    <property type="entry name" value="AKR_AKR7A1-5"/>
    <property type="match status" value="1"/>
</dbReference>
<dbReference type="InterPro" id="IPR036812">
    <property type="entry name" value="NAD(P)_OxRdtase_dom_sf"/>
</dbReference>
<evidence type="ECO:0000313" key="3">
    <source>
        <dbReference type="EMBL" id="KAK4458184.1"/>
    </source>
</evidence>
<dbReference type="Proteomes" id="UP001321749">
    <property type="component" value="Unassembled WGS sequence"/>
</dbReference>
<keyword evidence="4" id="KW-1185">Reference proteome</keyword>
<dbReference type="PANTHER" id="PTHR43364:SF4">
    <property type="entry name" value="NAD(P)-LINKED OXIDOREDUCTASE SUPERFAMILY PROTEIN"/>
    <property type="match status" value="1"/>
</dbReference>
<dbReference type="Gene3D" id="3.20.20.100">
    <property type="entry name" value="NADP-dependent oxidoreductase domain"/>
    <property type="match status" value="1"/>
</dbReference>
<evidence type="ECO:0000259" key="2">
    <source>
        <dbReference type="Pfam" id="PF00248"/>
    </source>
</evidence>
<dbReference type="GO" id="GO:0016491">
    <property type="term" value="F:oxidoreductase activity"/>
    <property type="evidence" value="ECO:0007669"/>
    <property type="project" value="UniProtKB-KW"/>
</dbReference>
<reference evidence="3" key="1">
    <citation type="journal article" date="2023" name="Mol. Phylogenet. Evol.">
        <title>Genome-scale phylogeny and comparative genomics of the fungal order Sordariales.</title>
        <authorList>
            <person name="Hensen N."/>
            <person name="Bonometti L."/>
            <person name="Westerberg I."/>
            <person name="Brannstrom I.O."/>
            <person name="Guillou S."/>
            <person name="Cros-Aarteil S."/>
            <person name="Calhoun S."/>
            <person name="Haridas S."/>
            <person name="Kuo A."/>
            <person name="Mondo S."/>
            <person name="Pangilinan J."/>
            <person name="Riley R."/>
            <person name="LaButti K."/>
            <person name="Andreopoulos B."/>
            <person name="Lipzen A."/>
            <person name="Chen C."/>
            <person name="Yan M."/>
            <person name="Daum C."/>
            <person name="Ng V."/>
            <person name="Clum A."/>
            <person name="Steindorff A."/>
            <person name="Ohm R.A."/>
            <person name="Martin F."/>
            <person name="Silar P."/>
            <person name="Natvig D.O."/>
            <person name="Lalanne C."/>
            <person name="Gautier V."/>
            <person name="Ament-Velasquez S.L."/>
            <person name="Kruys A."/>
            <person name="Hutchinson M.I."/>
            <person name="Powell A.J."/>
            <person name="Barry K."/>
            <person name="Miller A.N."/>
            <person name="Grigoriev I.V."/>
            <person name="Debuchy R."/>
            <person name="Gladieux P."/>
            <person name="Hiltunen Thoren M."/>
            <person name="Johannesson H."/>
        </authorList>
    </citation>
    <scope>NUCLEOTIDE SEQUENCE</scope>
    <source>
        <strain evidence="3">PSN324</strain>
    </source>
</reference>
<dbReference type="Pfam" id="PF00248">
    <property type="entry name" value="Aldo_ket_red"/>
    <property type="match status" value="1"/>
</dbReference>
<accession>A0AAV9HDY5</accession>
<gene>
    <name evidence="3" type="ORF">QBC42DRAFT_349823</name>
</gene>